<feature type="transmembrane region" description="Helical" evidence="9">
    <location>
        <begin position="69"/>
        <end position="88"/>
    </location>
</feature>
<dbReference type="GO" id="GO:0009103">
    <property type="term" value="P:lipopolysaccharide biosynthetic process"/>
    <property type="evidence" value="ECO:0007669"/>
    <property type="project" value="UniProtKB-ARBA"/>
</dbReference>
<evidence type="ECO:0000256" key="8">
    <source>
        <dbReference type="SAM" id="MobiDB-lite"/>
    </source>
</evidence>
<keyword evidence="7 9" id="KW-0472">Membrane</keyword>
<feature type="transmembrane region" description="Helical" evidence="9">
    <location>
        <begin position="125"/>
        <end position="143"/>
    </location>
</feature>
<keyword evidence="2" id="KW-1003">Cell membrane</keyword>
<keyword evidence="12" id="KW-1185">Reference proteome</keyword>
<evidence type="ECO:0000256" key="5">
    <source>
        <dbReference type="ARBA" id="ARBA00022692"/>
    </source>
</evidence>
<evidence type="ECO:0000259" key="10">
    <source>
        <dbReference type="Pfam" id="PF13231"/>
    </source>
</evidence>
<dbReference type="GO" id="GO:0016763">
    <property type="term" value="F:pentosyltransferase activity"/>
    <property type="evidence" value="ECO:0007669"/>
    <property type="project" value="TreeGrafter"/>
</dbReference>
<dbReference type="Pfam" id="PF13231">
    <property type="entry name" value="PMT_2"/>
    <property type="match status" value="1"/>
</dbReference>
<keyword evidence="3 11" id="KW-0328">Glycosyltransferase</keyword>
<keyword evidence="4 11" id="KW-0808">Transferase</keyword>
<feature type="transmembrane region" description="Helical" evidence="9">
    <location>
        <begin position="222"/>
        <end position="242"/>
    </location>
</feature>
<dbReference type="GO" id="GO:0005886">
    <property type="term" value="C:plasma membrane"/>
    <property type="evidence" value="ECO:0007669"/>
    <property type="project" value="UniProtKB-SubCell"/>
</dbReference>
<dbReference type="InterPro" id="IPR050297">
    <property type="entry name" value="LipidA_mod_glycosyltrf_83"/>
</dbReference>
<feature type="region of interest" description="Disordered" evidence="8">
    <location>
        <begin position="1"/>
        <end position="23"/>
    </location>
</feature>
<dbReference type="EMBL" id="SHLC01000001">
    <property type="protein sequence ID" value="RZU66723.1"/>
    <property type="molecule type" value="Genomic_DNA"/>
</dbReference>
<evidence type="ECO:0000256" key="4">
    <source>
        <dbReference type="ARBA" id="ARBA00022679"/>
    </source>
</evidence>
<accession>A0A4Q8ARF3</accession>
<keyword evidence="5 9" id="KW-0812">Transmembrane</keyword>
<feature type="transmembrane region" description="Helical" evidence="9">
    <location>
        <begin position="262"/>
        <end position="287"/>
    </location>
</feature>
<gene>
    <name evidence="11" type="ORF">EV379_3089</name>
</gene>
<feature type="transmembrane region" description="Helical" evidence="9">
    <location>
        <begin position="299"/>
        <end position="319"/>
    </location>
</feature>
<keyword evidence="6 9" id="KW-1133">Transmembrane helix</keyword>
<dbReference type="PANTHER" id="PTHR33908:SF3">
    <property type="entry name" value="UNDECAPRENYL PHOSPHATE-ALPHA-4-AMINO-4-DEOXY-L-ARABINOSE ARABINOSYL TRANSFERASE"/>
    <property type="match status" value="1"/>
</dbReference>
<feature type="transmembrane region" description="Helical" evidence="9">
    <location>
        <begin position="183"/>
        <end position="210"/>
    </location>
</feature>
<dbReference type="AlphaFoldDB" id="A0A4Q8ARF3"/>
<feature type="transmembrane region" description="Helical" evidence="9">
    <location>
        <begin position="325"/>
        <end position="343"/>
    </location>
</feature>
<proteinExistence type="predicted"/>
<comment type="subcellular location">
    <subcellularLocation>
        <location evidence="1">Cell membrane</location>
        <topology evidence="1">Multi-pass membrane protein</topology>
    </subcellularLocation>
</comment>
<reference evidence="11 12" key="1">
    <citation type="submission" date="2019-02" db="EMBL/GenBank/DDBJ databases">
        <title>Sequencing the genomes of 1000 actinobacteria strains.</title>
        <authorList>
            <person name="Klenk H.-P."/>
        </authorList>
    </citation>
    <scope>NUCLEOTIDE SEQUENCE [LARGE SCALE GENOMIC DNA]</scope>
    <source>
        <strain evidence="11 12">DSM 18319</strain>
    </source>
</reference>
<dbReference type="Proteomes" id="UP000291483">
    <property type="component" value="Unassembled WGS sequence"/>
</dbReference>
<evidence type="ECO:0000256" key="7">
    <source>
        <dbReference type="ARBA" id="ARBA00023136"/>
    </source>
</evidence>
<evidence type="ECO:0000256" key="6">
    <source>
        <dbReference type="ARBA" id="ARBA00022989"/>
    </source>
</evidence>
<feature type="transmembrane region" description="Helical" evidence="9">
    <location>
        <begin position="100"/>
        <end position="119"/>
    </location>
</feature>
<comment type="caution">
    <text evidence="11">The sequence shown here is derived from an EMBL/GenBank/DDBJ whole genome shotgun (WGS) entry which is preliminary data.</text>
</comment>
<organism evidence="11 12">
    <name type="scientific">Microterricola gilva</name>
    <dbReference type="NCBI Taxonomy" id="393267"/>
    <lineage>
        <taxon>Bacteria</taxon>
        <taxon>Bacillati</taxon>
        <taxon>Actinomycetota</taxon>
        <taxon>Actinomycetes</taxon>
        <taxon>Micrococcales</taxon>
        <taxon>Microbacteriaceae</taxon>
        <taxon>Microterricola</taxon>
    </lineage>
</organism>
<evidence type="ECO:0000313" key="11">
    <source>
        <dbReference type="EMBL" id="RZU66723.1"/>
    </source>
</evidence>
<dbReference type="PANTHER" id="PTHR33908">
    <property type="entry name" value="MANNOSYLTRANSFERASE YKCB-RELATED"/>
    <property type="match status" value="1"/>
</dbReference>
<feature type="transmembrane region" description="Helical" evidence="9">
    <location>
        <begin position="355"/>
        <end position="376"/>
    </location>
</feature>
<protein>
    <submittedName>
        <fullName evidence="11">Mannosyltransferase</fullName>
    </submittedName>
</protein>
<dbReference type="RefSeq" id="WP_165397386.1">
    <property type="nucleotide sequence ID" value="NZ_SHLC01000001.1"/>
</dbReference>
<sequence length="507" mass="54564">MVTTTLFASGRGPGPDSPEASDGRAKRARLAAVGVGALAASISLIGIATPSFWGDEAASVLTGSRSLPSLLGVLGHIDAVHGVYYVFLHLWMQLFGTSEVAVRVPSAISVGLAAAGIVALGRQLFWTRTGVFAGALFAVLPIVTRMGIEARSYAMGMAAAVWITVALIALIRRNESRRRFWVLYAVGLAASVYLFLFLVLLVLVHLAAVIGHRAPHAVWRRWLRALLLAVLLMLPILVLGFFEREQIDFLAHRNYATAHSVLVGQWFGTPLFALLAWPLIALSIVLLLRRGSSDRAAGLVLTAWLIAPTALLLAANAWVTPVYNLRYLAFCAPAVALLMARGVEALLSRVRSVHIRSLIAVVITASLVAAITPGYLAQRSPFAKDGGSDLRQTAQLVASHATRGDAVVFDQQTKPSRSPRLAIDLYPKLFAGLDDIGLVAPFAQRDALWDQVIPVAELGDRLAFHPTVWVVELGAGHPDVNALQGRGYALQATFPVHRMVVYKLSKE</sequence>
<name>A0A4Q8ARF3_9MICO</name>
<feature type="transmembrane region" description="Helical" evidence="9">
    <location>
        <begin position="150"/>
        <end position="171"/>
    </location>
</feature>
<evidence type="ECO:0000256" key="3">
    <source>
        <dbReference type="ARBA" id="ARBA00022676"/>
    </source>
</evidence>
<feature type="domain" description="Glycosyltransferase RgtA/B/C/D-like" evidence="10">
    <location>
        <begin position="85"/>
        <end position="237"/>
    </location>
</feature>
<evidence type="ECO:0000313" key="12">
    <source>
        <dbReference type="Proteomes" id="UP000291483"/>
    </source>
</evidence>
<evidence type="ECO:0000256" key="1">
    <source>
        <dbReference type="ARBA" id="ARBA00004651"/>
    </source>
</evidence>
<dbReference type="GO" id="GO:0010041">
    <property type="term" value="P:response to iron(III) ion"/>
    <property type="evidence" value="ECO:0007669"/>
    <property type="project" value="TreeGrafter"/>
</dbReference>
<dbReference type="InterPro" id="IPR038731">
    <property type="entry name" value="RgtA/B/C-like"/>
</dbReference>
<evidence type="ECO:0000256" key="9">
    <source>
        <dbReference type="SAM" id="Phobius"/>
    </source>
</evidence>
<feature type="transmembrane region" description="Helical" evidence="9">
    <location>
        <begin position="30"/>
        <end position="49"/>
    </location>
</feature>
<evidence type="ECO:0000256" key="2">
    <source>
        <dbReference type="ARBA" id="ARBA00022475"/>
    </source>
</evidence>